<dbReference type="InterPro" id="IPR003841">
    <property type="entry name" value="Na/Pi_transpt"/>
</dbReference>
<feature type="transmembrane region" description="Helical" evidence="7">
    <location>
        <begin position="180"/>
        <end position="204"/>
    </location>
</feature>
<feature type="region of interest" description="Disordered" evidence="6">
    <location>
        <begin position="552"/>
        <end position="578"/>
    </location>
</feature>
<evidence type="ECO:0000259" key="8">
    <source>
        <dbReference type="Pfam" id="PF01895"/>
    </source>
</evidence>
<evidence type="ECO:0000313" key="10">
    <source>
        <dbReference type="Proteomes" id="UP000199664"/>
    </source>
</evidence>
<keyword evidence="5 7" id="KW-0472">Membrane</keyword>
<keyword evidence="10" id="KW-1185">Reference proteome</keyword>
<dbReference type="Gene3D" id="1.20.58.220">
    <property type="entry name" value="Phosphate transport system protein phou homolog 2, domain 2"/>
    <property type="match status" value="1"/>
</dbReference>
<dbReference type="InterPro" id="IPR038078">
    <property type="entry name" value="PhoU-like_sf"/>
</dbReference>
<dbReference type="AlphaFoldDB" id="A0A1H7IM30"/>
<dbReference type="OrthoDB" id="5778511at2"/>
<dbReference type="PANTHER" id="PTHR10010:SF46">
    <property type="entry name" value="SODIUM-DEPENDENT PHOSPHATE TRANSPORT PROTEIN 2B"/>
    <property type="match status" value="1"/>
</dbReference>
<protein>
    <submittedName>
        <fullName evidence="9">Phosphate:Na+ symporter</fullName>
    </submittedName>
</protein>
<proteinExistence type="predicted"/>
<feature type="transmembrane region" description="Helical" evidence="7">
    <location>
        <begin position="141"/>
        <end position="160"/>
    </location>
</feature>
<name>A0A1H7IM30_9HYPH</name>
<feature type="domain" description="PhoU" evidence="8">
    <location>
        <begin position="454"/>
        <end position="536"/>
    </location>
</feature>
<dbReference type="GO" id="GO:0005886">
    <property type="term" value="C:plasma membrane"/>
    <property type="evidence" value="ECO:0007669"/>
    <property type="project" value="UniProtKB-SubCell"/>
</dbReference>
<dbReference type="GO" id="GO:0044341">
    <property type="term" value="P:sodium-dependent phosphate transport"/>
    <property type="evidence" value="ECO:0007669"/>
    <property type="project" value="InterPro"/>
</dbReference>
<dbReference type="PANTHER" id="PTHR10010">
    <property type="entry name" value="SOLUTE CARRIER FAMILY 34 SODIUM PHOSPHATE , MEMBER 2-RELATED"/>
    <property type="match status" value="1"/>
</dbReference>
<evidence type="ECO:0000256" key="6">
    <source>
        <dbReference type="SAM" id="MobiDB-lite"/>
    </source>
</evidence>
<gene>
    <name evidence="9" type="ORF">SAMN04515666_1011007</name>
</gene>
<evidence type="ECO:0000256" key="3">
    <source>
        <dbReference type="ARBA" id="ARBA00022692"/>
    </source>
</evidence>
<keyword evidence="3 7" id="KW-0812">Transmembrane</keyword>
<evidence type="ECO:0000256" key="2">
    <source>
        <dbReference type="ARBA" id="ARBA00022475"/>
    </source>
</evidence>
<evidence type="ECO:0000256" key="5">
    <source>
        <dbReference type="ARBA" id="ARBA00023136"/>
    </source>
</evidence>
<feature type="transmembrane region" description="Helical" evidence="7">
    <location>
        <begin position="82"/>
        <end position="107"/>
    </location>
</feature>
<dbReference type="RefSeq" id="WP_091830292.1">
    <property type="nucleotide sequence ID" value="NZ_FOAN01000001.1"/>
</dbReference>
<feature type="domain" description="PhoU" evidence="8">
    <location>
        <begin position="349"/>
        <end position="427"/>
    </location>
</feature>
<dbReference type="GO" id="GO:0005436">
    <property type="term" value="F:sodium:phosphate symporter activity"/>
    <property type="evidence" value="ECO:0007669"/>
    <property type="project" value="InterPro"/>
</dbReference>
<sequence length="578" mass="62267">MNAADSTTSILIHLAGSVALLIWAVRLVRTGATRAFGPSLRQGLARFAGNRVSAMASGAVVTLILQSSTATTLLLSSFAGQALIGLPMAFAVLLGANVGTAMAAFVISFDLGWLWGACLSVGVALYLANEAMNRARNIGRLIVGIGLILLSLAELKTASAPLAQSPVFRSVFEALASEPLLAVGITVAATWLTHSSLAIVLLIASFWAGGLFPAPTALILIVGANLGNALVPVLDQLGAPVVQRRVALANLLTRMIIALVVIPFAKPLSVWFSALSHDPSRLAVEIHLALNIIGAIAFLPFVQPIAALVTRLTPAKPEAEQRNRPLYLDAGLLDSPPEALASAMRETLHLGDRVGAMLKDLQVLLEQDKLALSREIAAADDGVDAIHEAIKLYLVKLSRHPLGEEDSRRLFEIITATTNLEHIGDIIDKNLRELAEKKIRKRYRFSEEGLAEIRDFHRQVSHSLQLSLNVLATRDIGLARQLFDEKSAMRVAERMATEKHYERLRSGVTQSLETSSIHLDVLRDLKRIHGHITSIAYPILEAADELRDTRLRRAGEQPAKEQPGVADGYGLALPQKPA</sequence>
<dbReference type="EMBL" id="FOAN01000001">
    <property type="protein sequence ID" value="SEK62630.1"/>
    <property type="molecule type" value="Genomic_DNA"/>
</dbReference>
<dbReference type="InterPro" id="IPR026022">
    <property type="entry name" value="PhoU_dom"/>
</dbReference>
<feature type="transmembrane region" description="Helical" evidence="7">
    <location>
        <begin position="211"/>
        <end position="231"/>
    </location>
</feature>
<evidence type="ECO:0000256" key="4">
    <source>
        <dbReference type="ARBA" id="ARBA00022989"/>
    </source>
</evidence>
<feature type="transmembrane region" description="Helical" evidence="7">
    <location>
        <begin position="251"/>
        <end position="275"/>
    </location>
</feature>
<dbReference type="Pfam" id="PF02690">
    <property type="entry name" value="Na_Pi_cotrans"/>
    <property type="match status" value="2"/>
</dbReference>
<evidence type="ECO:0000313" key="9">
    <source>
        <dbReference type="EMBL" id="SEK62630.1"/>
    </source>
</evidence>
<evidence type="ECO:0000256" key="7">
    <source>
        <dbReference type="SAM" id="Phobius"/>
    </source>
</evidence>
<dbReference type="Proteomes" id="UP000199664">
    <property type="component" value="Unassembled WGS sequence"/>
</dbReference>
<keyword evidence="2" id="KW-1003">Cell membrane</keyword>
<accession>A0A1H7IM30</accession>
<evidence type="ECO:0000256" key="1">
    <source>
        <dbReference type="ARBA" id="ARBA00004651"/>
    </source>
</evidence>
<dbReference type="NCBIfam" id="NF037997">
    <property type="entry name" value="Na_Pi_symport"/>
    <property type="match status" value="1"/>
</dbReference>
<dbReference type="Pfam" id="PF01895">
    <property type="entry name" value="PhoU"/>
    <property type="match status" value="2"/>
</dbReference>
<feature type="transmembrane region" description="Helical" evidence="7">
    <location>
        <begin position="282"/>
        <end position="302"/>
    </location>
</feature>
<feature type="transmembrane region" description="Helical" evidence="7">
    <location>
        <begin position="113"/>
        <end position="129"/>
    </location>
</feature>
<reference evidence="10" key="1">
    <citation type="submission" date="2016-10" db="EMBL/GenBank/DDBJ databases">
        <authorList>
            <person name="Varghese N."/>
            <person name="Submissions S."/>
        </authorList>
    </citation>
    <scope>NUCLEOTIDE SEQUENCE [LARGE SCALE GENOMIC DNA]</scope>
    <source>
        <strain evidence="10">LMG 26383,CCUG 61248,R- 45681</strain>
    </source>
</reference>
<dbReference type="STRING" id="1036779.SAMN04515666_1011007"/>
<organism evidence="9 10">
    <name type="scientific">Bosea lupini</name>
    <dbReference type="NCBI Taxonomy" id="1036779"/>
    <lineage>
        <taxon>Bacteria</taxon>
        <taxon>Pseudomonadati</taxon>
        <taxon>Pseudomonadota</taxon>
        <taxon>Alphaproteobacteria</taxon>
        <taxon>Hyphomicrobiales</taxon>
        <taxon>Boseaceae</taxon>
        <taxon>Bosea</taxon>
    </lineage>
</organism>
<keyword evidence="4 7" id="KW-1133">Transmembrane helix</keyword>
<dbReference type="SUPFAM" id="SSF109755">
    <property type="entry name" value="PhoU-like"/>
    <property type="match status" value="1"/>
</dbReference>
<comment type="subcellular location">
    <subcellularLocation>
        <location evidence="1">Cell membrane</location>
        <topology evidence="1">Multi-pass membrane protein</topology>
    </subcellularLocation>
</comment>